<comment type="caution">
    <text evidence="1">The sequence shown here is derived from an EMBL/GenBank/DDBJ whole genome shotgun (WGS) entry which is preliminary data.</text>
</comment>
<protein>
    <submittedName>
        <fullName evidence="1">Uncharacterized protein</fullName>
    </submittedName>
</protein>
<dbReference type="EMBL" id="JABEZV010000007">
    <property type="protein sequence ID" value="MBA0715585.1"/>
    <property type="molecule type" value="Genomic_DNA"/>
</dbReference>
<accession>A0A7J8ZV13</accession>
<gene>
    <name evidence="1" type="ORF">Golax_014475</name>
</gene>
<dbReference type="AlphaFoldDB" id="A0A7J8ZV13"/>
<proteinExistence type="predicted"/>
<keyword evidence="2" id="KW-1185">Reference proteome</keyword>
<sequence>MGENFDGDMVVNSTPVPGFSWKDMLLKRGSSGSMTLSSNSEILDGDDFEFTERDIVRSNVNGIQIIDFLEQIWYLLVKDIDTTVVLVDDRFQMIEFEALPVICFTYDRYGHVKCSCPLKIVNSNLPGGKENDLIPSIENANTATTKNPFDPWIIVERRSRLQLKDLGDRFQQGEFLRNLKGKGVGPRHEKVGVGSDDPLLIDQMVSIGLYNSKVISSLKDNGAKNRIGGLALEKSI</sequence>
<dbReference type="Proteomes" id="UP000593574">
    <property type="component" value="Unassembled WGS sequence"/>
</dbReference>
<evidence type="ECO:0000313" key="1">
    <source>
        <dbReference type="EMBL" id="MBA0715585.1"/>
    </source>
</evidence>
<feature type="non-terminal residue" evidence="1">
    <location>
        <position position="1"/>
    </location>
</feature>
<reference evidence="1 2" key="1">
    <citation type="journal article" date="2019" name="Genome Biol. Evol.">
        <title>Insights into the evolution of the New World diploid cottons (Gossypium, subgenus Houzingenia) based on genome sequencing.</title>
        <authorList>
            <person name="Grover C.E."/>
            <person name="Arick M.A. 2nd"/>
            <person name="Thrash A."/>
            <person name="Conover J.L."/>
            <person name="Sanders W.S."/>
            <person name="Peterson D.G."/>
            <person name="Frelichowski J.E."/>
            <person name="Scheffler J.A."/>
            <person name="Scheffler B.E."/>
            <person name="Wendel J.F."/>
        </authorList>
    </citation>
    <scope>NUCLEOTIDE SEQUENCE [LARGE SCALE GENOMIC DNA]</scope>
    <source>
        <strain evidence="1">4</strain>
        <tissue evidence="1">Leaf</tissue>
    </source>
</reference>
<name>A0A7J8ZV13_9ROSI</name>
<organism evidence="1 2">
    <name type="scientific">Gossypium laxum</name>
    <dbReference type="NCBI Taxonomy" id="34288"/>
    <lineage>
        <taxon>Eukaryota</taxon>
        <taxon>Viridiplantae</taxon>
        <taxon>Streptophyta</taxon>
        <taxon>Embryophyta</taxon>
        <taxon>Tracheophyta</taxon>
        <taxon>Spermatophyta</taxon>
        <taxon>Magnoliopsida</taxon>
        <taxon>eudicotyledons</taxon>
        <taxon>Gunneridae</taxon>
        <taxon>Pentapetalae</taxon>
        <taxon>rosids</taxon>
        <taxon>malvids</taxon>
        <taxon>Malvales</taxon>
        <taxon>Malvaceae</taxon>
        <taxon>Malvoideae</taxon>
        <taxon>Gossypium</taxon>
    </lineage>
</organism>
<evidence type="ECO:0000313" key="2">
    <source>
        <dbReference type="Proteomes" id="UP000593574"/>
    </source>
</evidence>